<keyword evidence="5" id="KW-0680">Restriction system</keyword>
<keyword evidence="2 7" id="KW-0489">Methyltransferase</keyword>
<name>A0A7Z6N2J2_PSEFL</name>
<dbReference type="RefSeq" id="WP_115485939.1">
    <property type="nucleotide sequence ID" value="NZ_QRBA01000002.1"/>
</dbReference>
<dbReference type="Pfam" id="PF00145">
    <property type="entry name" value="DNA_methylase"/>
    <property type="match status" value="1"/>
</dbReference>
<evidence type="ECO:0000256" key="2">
    <source>
        <dbReference type="ARBA" id="ARBA00022603"/>
    </source>
</evidence>
<evidence type="ECO:0000256" key="1">
    <source>
        <dbReference type="ARBA" id="ARBA00011975"/>
    </source>
</evidence>
<evidence type="ECO:0000256" key="8">
    <source>
        <dbReference type="RuleBase" id="RU000416"/>
    </source>
</evidence>
<dbReference type="Proteomes" id="UP000255541">
    <property type="component" value="Unassembled WGS sequence"/>
</dbReference>
<evidence type="ECO:0000256" key="5">
    <source>
        <dbReference type="ARBA" id="ARBA00022747"/>
    </source>
</evidence>
<evidence type="ECO:0000256" key="6">
    <source>
        <dbReference type="ARBA" id="ARBA00047422"/>
    </source>
</evidence>
<dbReference type="PANTHER" id="PTHR10629:SF52">
    <property type="entry name" value="DNA (CYTOSINE-5)-METHYLTRANSFERASE 1"/>
    <property type="match status" value="1"/>
</dbReference>
<feature type="active site" evidence="7">
    <location>
        <position position="85"/>
    </location>
</feature>
<proteinExistence type="inferred from homology"/>
<gene>
    <name evidence="9" type="ORF">DL347_05090</name>
</gene>
<comment type="caution">
    <text evidence="9">The sequence shown here is derived from an EMBL/GenBank/DDBJ whole genome shotgun (WGS) entry which is preliminary data.</text>
</comment>
<dbReference type="InterPro" id="IPR050390">
    <property type="entry name" value="C5-Methyltransferase"/>
</dbReference>
<evidence type="ECO:0000256" key="7">
    <source>
        <dbReference type="PROSITE-ProRule" id="PRU01016"/>
    </source>
</evidence>
<dbReference type="NCBIfam" id="TIGR00675">
    <property type="entry name" value="dcm"/>
    <property type="match status" value="1"/>
</dbReference>
<protein>
    <recommendedName>
        <fullName evidence="1">DNA (cytosine-5-)-methyltransferase</fullName>
        <ecNumber evidence="1">2.1.1.37</ecNumber>
    </recommendedName>
</protein>
<dbReference type="Gene3D" id="3.90.120.10">
    <property type="entry name" value="DNA Methylase, subunit A, domain 2"/>
    <property type="match status" value="1"/>
</dbReference>
<dbReference type="PRINTS" id="PR00105">
    <property type="entry name" value="C5METTRFRASE"/>
</dbReference>
<dbReference type="Gene3D" id="3.40.50.150">
    <property type="entry name" value="Vaccinia Virus protein VP39"/>
    <property type="match status" value="1"/>
</dbReference>
<reference evidence="9 10" key="1">
    <citation type="submission" date="2018-07" db="EMBL/GenBank/DDBJ databases">
        <title>Draft Genome Sequence of Pseudomonas fluorescens AHK-1 associated with canker disease of kiwifruit.</title>
        <authorList>
            <person name="Wu Z."/>
        </authorList>
    </citation>
    <scope>NUCLEOTIDE SEQUENCE [LARGE SCALE GENOMIC DNA]</scope>
    <source>
        <strain evidence="9 10">AHK-1</strain>
    </source>
</reference>
<evidence type="ECO:0000256" key="4">
    <source>
        <dbReference type="ARBA" id="ARBA00022691"/>
    </source>
</evidence>
<dbReference type="SUPFAM" id="SSF53335">
    <property type="entry name" value="S-adenosyl-L-methionine-dependent methyltransferases"/>
    <property type="match status" value="1"/>
</dbReference>
<dbReference type="GO" id="GO:0009307">
    <property type="term" value="P:DNA restriction-modification system"/>
    <property type="evidence" value="ECO:0007669"/>
    <property type="project" value="UniProtKB-KW"/>
</dbReference>
<dbReference type="EC" id="2.1.1.37" evidence="1"/>
<dbReference type="GO" id="GO:0003886">
    <property type="term" value="F:DNA (cytosine-5-)-methyltransferase activity"/>
    <property type="evidence" value="ECO:0007669"/>
    <property type="project" value="UniProtKB-EC"/>
</dbReference>
<dbReference type="PROSITE" id="PS51679">
    <property type="entry name" value="SAM_MT_C5"/>
    <property type="match status" value="1"/>
</dbReference>
<dbReference type="PROSITE" id="PS00095">
    <property type="entry name" value="C5_MTASE_2"/>
    <property type="match status" value="1"/>
</dbReference>
<dbReference type="InterPro" id="IPR031303">
    <property type="entry name" value="C5_meth_CS"/>
</dbReference>
<evidence type="ECO:0000256" key="3">
    <source>
        <dbReference type="ARBA" id="ARBA00022679"/>
    </source>
</evidence>
<keyword evidence="3 7" id="KW-0808">Transferase</keyword>
<dbReference type="PANTHER" id="PTHR10629">
    <property type="entry name" value="CYTOSINE-SPECIFIC METHYLTRANSFERASE"/>
    <property type="match status" value="1"/>
</dbReference>
<evidence type="ECO:0000313" key="9">
    <source>
        <dbReference type="EMBL" id="RDS92550.1"/>
    </source>
</evidence>
<comment type="similarity">
    <text evidence="7 8">Belongs to the class I-like SAM-binding methyltransferase superfamily. C5-methyltransferase family.</text>
</comment>
<organism evidence="9 10">
    <name type="scientific">Pseudomonas fluorescens</name>
    <dbReference type="NCBI Taxonomy" id="294"/>
    <lineage>
        <taxon>Bacteria</taxon>
        <taxon>Pseudomonadati</taxon>
        <taxon>Pseudomonadota</taxon>
        <taxon>Gammaproteobacteria</taxon>
        <taxon>Pseudomonadales</taxon>
        <taxon>Pseudomonadaceae</taxon>
        <taxon>Pseudomonas</taxon>
    </lineage>
</organism>
<sequence>MESFTDTPSIVDLFSGCGGFSLGAELAGFHTLAAIDIDPTLQSGYKKNFPNTTVIEGNVADIEPADWNVLIGNKRPFGIIGGPPCQGFSRIGKRQKNDPRNNLVHHFYRHVMELRPKFFVMENVQGILDEENIETLTNGIGQVSGKYNILGPFTINAADFGAPTNRYRVLVIGYDPLELPELKIEDFIKNNGLKHTTVKDAILDLPAPTKDTKNYSDYAWAEYPKFKKNELSSYARQMRTPPPPGIGWPDAIKKLKLGMVSGLTETKHSVEVSLRYKQTPNGKCDLISKSHKLRWDGLSPTLRAGTGSDKGSFQAVRPLHPSEGRVISVREAARLQGFPDWFVFHPTKWHSFRMIGNSVSPLVSLKILSIIMEAINKNTQSQVA</sequence>
<keyword evidence="4 7" id="KW-0949">S-adenosyl-L-methionine</keyword>
<dbReference type="EMBL" id="QRBA01000002">
    <property type="protein sequence ID" value="RDS92550.1"/>
    <property type="molecule type" value="Genomic_DNA"/>
</dbReference>
<dbReference type="GO" id="GO:0032259">
    <property type="term" value="P:methylation"/>
    <property type="evidence" value="ECO:0007669"/>
    <property type="project" value="UniProtKB-KW"/>
</dbReference>
<dbReference type="AlphaFoldDB" id="A0A7Z6N2J2"/>
<dbReference type="InterPro" id="IPR029063">
    <property type="entry name" value="SAM-dependent_MTases_sf"/>
</dbReference>
<dbReference type="InterPro" id="IPR001525">
    <property type="entry name" value="C5_MeTfrase"/>
</dbReference>
<evidence type="ECO:0000313" key="10">
    <source>
        <dbReference type="Proteomes" id="UP000255541"/>
    </source>
</evidence>
<accession>A0A7Z6N2J2</accession>
<comment type="catalytic activity">
    <reaction evidence="6">
        <text>a 2'-deoxycytidine in DNA + S-adenosyl-L-methionine = a 5-methyl-2'-deoxycytidine in DNA + S-adenosyl-L-homocysteine + H(+)</text>
        <dbReference type="Rhea" id="RHEA:13681"/>
        <dbReference type="Rhea" id="RHEA-COMP:11369"/>
        <dbReference type="Rhea" id="RHEA-COMP:11370"/>
        <dbReference type="ChEBI" id="CHEBI:15378"/>
        <dbReference type="ChEBI" id="CHEBI:57856"/>
        <dbReference type="ChEBI" id="CHEBI:59789"/>
        <dbReference type="ChEBI" id="CHEBI:85452"/>
        <dbReference type="ChEBI" id="CHEBI:85454"/>
        <dbReference type="EC" id="2.1.1.37"/>
    </reaction>
</comment>